<organism evidence="2">
    <name type="scientific">Leptolyngbya sp. NK1-12</name>
    <dbReference type="NCBI Taxonomy" id="2547451"/>
    <lineage>
        <taxon>Bacteria</taxon>
        <taxon>Bacillati</taxon>
        <taxon>Cyanobacteriota</taxon>
        <taxon>Cyanophyceae</taxon>
        <taxon>Leptolyngbyales</taxon>
        <taxon>Leptolyngbyaceae</taxon>
        <taxon>Leptolyngbya group</taxon>
        <taxon>Leptolyngbya</taxon>
    </lineage>
</organism>
<proteinExistence type="predicted"/>
<gene>
    <name evidence="2" type="ORF">HJG54_25920</name>
</gene>
<sequence>MTVSTVVDRNTHSQTKGSAAAQSRQLPYQANHQVELLHLQAETEALLQHLKMLKQQKSVADLSNMEIETVVIASC</sequence>
<evidence type="ECO:0000313" key="2">
    <source>
        <dbReference type="EMBL" id="WNZ26802.1"/>
    </source>
</evidence>
<name>A0AA96WY57_9CYAN</name>
<dbReference type="AlphaFoldDB" id="A0AA96WY57"/>
<protein>
    <submittedName>
        <fullName evidence="2">Uncharacterized protein</fullName>
    </submittedName>
</protein>
<accession>A0AA96WY57</accession>
<reference evidence="2" key="1">
    <citation type="submission" date="2020-05" db="EMBL/GenBank/DDBJ databases">
        <authorList>
            <person name="Zhu T."/>
            <person name="Keshari N."/>
            <person name="Lu X."/>
        </authorList>
    </citation>
    <scope>NUCLEOTIDE SEQUENCE</scope>
    <source>
        <strain evidence="2">NK1-12</strain>
    </source>
</reference>
<evidence type="ECO:0000256" key="1">
    <source>
        <dbReference type="SAM" id="MobiDB-lite"/>
    </source>
</evidence>
<feature type="region of interest" description="Disordered" evidence="1">
    <location>
        <begin position="1"/>
        <end position="24"/>
    </location>
</feature>
<dbReference type="EMBL" id="CP053586">
    <property type="protein sequence ID" value="WNZ26802.1"/>
    <property type="molecule type" value="Genomic_DNA"/>
</dbReference>